<dbReference type="InterPro" id="IPR044149">
    <property type="entry name" value="Nitrilases_CHs"/>
</dbReference>
<gene>
    <name evidence="3" type="ORF">BN961_02573</name>
</gene>
<keyword evidence="4" id="KW-1185">Reference proteome</keyword>
<evidence type="ECO:0000313" key="4">
    <source>
        <dbReference type="Proteomes" id="UP000035762"/>
    </source>
</evidence>
<dbReference type="SUPFAM" id="SSF56317">
    <property type="entry name" value="Carbon-nitrogen hydrolase"/>
    <property type="match status" value="1"/>
</dbReference>
<evidence type="ECO:0000256" key="1">
    <source>
        <dbReference type="ARBA" id="ARBA00008129"/>
    </source>
</evidence>
<dbReference type="EMBL" id="CCAZ020000001">
    <property type="protein sequence ID" value="CEG09152.1"/>
    <property type="molecule type" value="Genomic_DNA"/>
</dbReference>
<dbReference type="STRING" id="1035.BN961_02573"/>
<dbReference type="PANTHER" id="PTHR46044:SF2">
    <property type="entry name" value="CN HYDROLASE DOMAIN-CONTAINING PROTEIN"/>
    <property type="match status" value="1"/>
</dbReference>
<reference evidence="3 4" key="1">
    <citation type="journal article" date="2014" name="Genome Announc.">
        <title>Genome Sequence of Afipia felis Strain 76713, Isolated in Hospital Water Using an Amoeba Co-Culture Procedure.</title>
        <authorList>
            <person name="Benamar S."/>
            <person name="La Scola B."/>
            <person name="Croce O."/>
        </authorList>
    </citation>
    <scope>NUCLEOTIDE SEQUENCE [LARGE SCALE GENOMIC DNA]</scope>
    <source>
        <strain evidence="3 4">76713</strain>
    </source>
</reference>
<dbReference type="InterPro" id="IPR036526">
    <property type="entry name" value="C-N_Hydrolase_sf"/>
</dbReference>
<dbReference type="Proteomes" id="UP000035762">
    <property type="component" value="Unassembled WGS sequence"/>
</dbReference>
<dbReference type="Pfam" id="PF00795">
    <property type="entry name" value="CN_hydrolase"/>
    <property type="match status" value="1"/>
</dbReference>
<dbReference type="GO" id="GO:0003824">
    <property type="term" value="F:catalytic activity"/>
    <property type="evidence" value="ECO:0007669"/>
    <property type="project" value="InterPro"/>
</dbReference>
<evidence type="ECO:0000313" key="3">
    <source>
        <dbReference type="EMBL" id="CEG09152.1"/>
    </source>
</evidence>
<comment type="caution">
    <text evidence="3">The sequence shown here is derived from an EMBL/GenBank/DDBJ whole genome shotgun (WGS) entry which is preliminary data.</text>
</comment>
<dbReference type="InterPro" id="IPR003010">
    <property type="entry name" value="C-N_Hydrolase"/>
</dbReference>
<evidence type="ECO:0000259" key="2">
    <source>
        <dbReference type="PROSITE" id="PS50263"/>
    </source>
</evidence>
<dbReference type="RefSeq" id="WP_048756786.1">
    <property type="nucleotide sequence ID" value="NZ_CCAZ020000001.1"/>
</dbReference>
<dbReference type="CDD" id="cd07564">
    <property type="entry name" value="nitrilases_CHs"/>
    <property type="match status" value="1"/>
</dbReference>
<dbReference type="PROSITE" id="PS50263">
    <property type="entry name" value="CN_HYDROLASE"/>
    <property type="match status" value="1"/>
</dbReference>
<dbReference type="PANTHER" id="PTHR46044">
    <property type="entry name" value="NITRILASE"/>
    <property type="match status" value="1"/>
</dbReference>
<proteinExistence type="inferred from homology"/>
<name>A0A090MSF6_AFIFE</name>
<dbReference type="OrthoDB" id="9803803at2"/>
<comment type="similarity">
    <text evidence="1">Belongs to the carbon-nitrogen hydrolase superfamily. Nitrilase family.</text>
</comment>
<organism evidence="3 4">
    <name type="scientific">Afipia felis</name>
    <name type="common">Cat scratch disease bacillus</name>
    <dbReference type="NCBI Taxonomy" id="1035"/>
    <lineage>
        <taxon>Bacteria</taxon>
        <taxon>Pseudomonadati</taxon>
        <taxon>Pseudomonadota</taxon>
        <taxon>Alphaproteobacteria</taxon>
        <taxon>Hyphomicrobiales</taxon>
        <taxon>Nitrobacteraceae</taxon>
        <taxon>Afipia</taxon>
    </lineage>
</organism>
<accession>A0A090MSF6</accession>
<dbReference type="AlphaFoldDB" id="A0A090MSF6"/>
<sequence>MSLNSKGSEHSSTRALVTAVHAASVMLDKAACTAKACELIGKAAADGSRFAVFPESFLPGFPLWNGLIRPIDGHSMFRRFADNSVRVDGPEMAAIAEAAAKHRIFVSMGISEVSPHSEGCLWNSNVLISDRGELLNHHRKLVPTFYEKLSWTSGDGAGLKVVSTSIGRIGSLICGENNNPLSRYTLMAQSEQIHTSSYPPVWPFRNPLGAKPYDLSDAIRVRAAAHSFEAKAFTIVSAGFLDEESLAVIASGNAESEAILRACPRSCSMIVGPDGTLRSDIRSDAEGFVHTEIDVAEILEHKQHHDMAGYYNRMDIYSLHVQRARPQPAYFRGDILESENDAFIDGEGMD</sequence>
<dbReference type="Gene3D" id="3.60.110.10">
    <property type="entry name" value="Carbon-nitrogen hydrolase"/>
    <property type="match status" value="1"/>
</dbReference>
<protein>
    <submittedName>
        <fullName evidence="3">Nitrilase</fullName>
    </submittedName>
</protein>
<feature type="domain" description="CN hydrolase" evidence="2">
    <location>
        <begin position="15"/>
        <end position="295"/>
    </location>
</feature>